<evidence type="ECO:0000313" key="4">
    <source>
        <dbReference type="Proteomes" id="UP001144036"/>
    </source>
</evidence>
<feature type="compositionally biased region" description="Low complexity" evidence="1">
    <location>
        <begin position="205"/>
        <end position="217"/>
    </location>
</feature>
<protein>
    <submittedName>
        <fullName evidence="3">Transglycosylase SLT domain-containing protein</fullName>
    </submittedName>
</protein>
<sequence length="388" mass="40465">MSELAALRKKVTGDLQAISDLANGLRTVGDHVTASTDRLNSGVTEVGKAWQGESATAFVTYMRAYPGASGKLRGALFSCATALDTAAGELRTAQGTVEGLYEMATFARREFLKANPDATQAQADEHVRVKLGGDPVGRATTAANKADKALSTAATALDEQLGEDGFGFFQNIRQPGGADFTPGDKKPDWSKVAGFRPTLDDAPATQPGGQTPASPGGQTPGAGGETPGGASPTGSGAPGNGAGPPSSYGDVPAPKQQVVDWIKEALSVIKSPEMAAVLAERGLDVSDLDPNDPKDIERIWAIIHHESSGNPNAINTWDQNARDGVPSQGLMQTIPPTFDKHHLPGYDKIREPVDNIIAGVLYTYSRYGSLAEHPGIASLESGGGYKPY</sequence>
<organism evidence="3 4">
    <name type="scientific">Nonomuraea corallina</name>
    <dbReference type="NCBI Taxonomy" id="2989783"/>
    <lineage>
        <taxon>Bacteria</taxon>
        <taxon>Bacillati</taxon>
        <taxon>Actinomycetota</taxon>
        <taxon>Actinomycetes</taxon>
        <taxon>Streptosporangiales</taxon>
        <taxon>Streptosporangiaceae</taxon>
        <taxon>Nonomuraea</taxon>
    </lineage>
</organism>
<feature type="compositionally biased region" description="Gly residues" evidence="1">
    <location>
        <begin position="218"/>
        <end position="227"/>
    </location>
</feature>
<evidence type="ECO:0000259" key="2">
    <source>
        <dbReference type="Pfam" id="PF01464"/>
    </source>
</evidence>
<dbReference type="EMBL" id="JAPNNL010000141">
    <property type="protein sequence ID" value="MDA0637156.1"/>
    <property type="molecule type" value="Genomic_DNA"/>
</dbReference>
<proteinExistence type="predicted"/>
<reference evidence="3" key="1">
    <citation type="submission" date="2022-11" db="EMBL/GenBank/DDBJ databases">
        <title>Nonomuraea corallina sp. nov., a new species of the genus Nonomuraea isolated from sea side sediment in Thai sea.</title>
        <authorList>
            <person name="Ngamcharungchit C."/>
            <person name="Matsumoto A."/>
            <person name="Suriyachadkun C."/>
            <person name="Panbangred W."/>
            <person name="Inahashi Y."/>
            <person name="Intra B."/>
        </authorList>
    </citation>
    <scope>NUCLEOTIDE SEQUENCE</scope>
    <source>
        <strain evidence="3">MCN248</strain>
    </source>
</reference>
<feature type="region of interest" description="Disordered" evidence="1">
    <location>
        <begin position="167"/>
        <end position="253"/>
    </location>
</feature>
<dbReference type="InterPro" id="IPR036689">
    <property type="entry name" value="ESAT-6-like_sf"/>
</dbReference>
<dbReference type="InterPro" id="IPR023346">
    <property type="entry name" value="Lysozyme-like_dom_sf"/>
</dbReference>
<accession>A0ABT4SIW2</accession>
<gene>
    <name evidence="3" type="ORF">OUY22_27460</name>
</gene>
<dbReference type="SUPFAM" id="SSF140453">
    <property type="entry name" value="EsxAB dimer-like"/>
    <property type="match status" value="1"/>
</dbReference>
<dbReference type="Pfam" id="PF06013">
    <property type="entry name" value="WXG100"/>
    <property type="match status" value="1"/>
</dbReference>
<dbReference type="SUPFAM" id="SSF53955">
    <property type="entry name" value="Lysozyme-like"/>
    <property type="match status" value="1"/>
</dbReference>
<dbReference type="Gene3D" id="1.10.530.10">
    <property type="match status" value="1"/>
</dbReference>
<dbReference type="Proteomes" id="UP001144036">
    <property type="component" value="Unassembled WGS sequence"/>
</dbReference>
<dbReference type="InterPro" id="IPR008258">
    <property type="entry name" value="Transglycosylase_SLT_dom_1"/>
</dbReference>
<dbReference type="Pfam" id="PF01464">
    <property type="entry name" value="SLT"/>
    <property type="match status" value="1"/>
</dbReference>
<dbReference type="Gene3D" id="1.10.287.1060">
    <property type="entry name" value="ESAT-6-like"/>
    <property type="match status" value="1"/>
</dbReference>
<evidence type="ECO:0000256" key="1">
    <source>
        <dbReference type="SAM" id="MobiDB-lite"/>
    </source>
</evidence>
<keyword evidence="4" id="KW-1185">Reference proteome</keyword>
<dbReference type="InterPro" id="IPR010310">
    <property type="entry name" value="T7SS_ESAT-6-like"/>
</dbReference>
<evidence type="ECO:0000313" key="3">
    <source>
        <dbReference type="EMBL" id="MDA0637156.1"/>
    </source>
</evidence>
<dbReference type="RefSeq" id="WP_270158063.1">
    <property type="nucleotide sequence ID" value="NZ_JAPNNL010000141.1"/>
</dbReference>
<name>A0ABT4SIW2_9ACTN</name>
<comment type="caution">
    <text evidence="3">The sequence shown here is derived from an EMBL/GenBank/DDBJ whole genome shotgun (WGS) entry which is preliminary data.</text>
</comment>
<feature type="domain" description="Transglycosylase SLT" evidence="2">
    <location>
        <begin position="298"/>
        <end position="371"/>
    </location>
</feature>